<evidence type="ECO:0000313" key="4">
    <source>
        <dbReference type="EMBL" id="MDN5215222.1"/>
    </source>
</evidence>
<dbReference type="Pfam" id="PF13432">
    <property type="entry name" value="TPR_16"/>
    <property type="match status" value="2"/>
</dbReference>
<keyword evidence="5" id="KW-1185">Reference proteome</keyword>
<feature type="chain" id="PRO_5045211445" evidence="2">
    <location>
        <begin position="20"/>
        <end position="1095"/>
    </location>
</feature>
<proteinExistence type="predicted"/>
<dbReference type="SUPFAM" id="SSF48452">
    <property type="entry name" value="TPR-like"/>
    <property type="match status" value="3"/>
</dbReference>
<dbReference type="Gene3D" id="1.25.40.10">
    <property type="entry name" value="Tetratricopeptide repeat domain"/>
    <property type="match status" value="3"/>
</dbReference>
<keyword evidence="2" id="KW-0732">Signal</keyword>
<dbReference type="PROSITE" id="PS50005">
    <property type="entry name" value="TPR"/>
    <property type="match status" value="1"/>
</dbReference>
<feature type="signal peptide" evidence="2">
    <location>
        <begin position="1"/>
        <end position="19"/>
    </location>
</feature>
<dbReference type="Pfam" id="PF13174">
    <property type="entry name" value="TPR_6"/>
    <property type="match status" value="1"/>
</dbReference>
<sequence>MKALITLSLCLFQLATTLAQEGLKMYEKEITIPTYEVGEPRKVPYFYTGRAYQGAQGRVYPYAFDGNLSDEKKDVSYKGLFLENKFLEICVLPALGGRLYSMVDKTNGYNVIYKNNVIKPSLIGMLGAWISGGVEWNIPHHHRASTFMPTDYELVENKDGSKTIWVGELEIRHQIRWMVGLTMFPDNAILKVDIKYINQTELPHQFLVWANTAVHTNENYQVIYPPRTEFATFHRKIDFTKWPVSNEMYRGNKFDNTDISLWKNTPEGGSFFAWEDQGQFVAGIDHGKKAGICVVGNKNIVIGKKLWTWGTSPRADMWEKILTDEDGPYIEIMTGAYSNNQPDYSWCHPYFTKEATMYFMPLRGMQNVKESTLDAAVNFEMQGDRKALMEVYAYTDFEAATVQVKNDTKTIWSTKTTLGPAHPKNWVIDLPADMAYHDLLVLVEDNNNRELVSYKPEEKAGNPMPDPVKPPKAPHEIEDIEALVFAGLRLEQIFNPLVSPLPYYEEAVKRAPKNAFANLRLGAWYLKAGEFDKAEKHLQRAADRWTTDYTRARDCEAFYLLGLTKMALDKKDEAFDCFYRASWDYTWYGASHLQLSMIESSKGKYHAALDHIDKALSVGVKNSRAHEIKLSLLRKLDMTESVSQQLKDLLQIDPLNLYVYGEKLLADPANSEVFFAKMRGEIQNYLDLIVKLGNCGLYDDAIAILKFAEKDKNPGVNKNPLIYYYQGYYQQLAGNDQAGNLSYQAGAQMAIDYCFPFRQETEKVLKAAVKQNPSDFKAWYYLGNLLYDHQPDKAIKKWEKAIAINNEFAMAHRNLSFAANHFEKNPQKAGDHIALAIKYDPTQPEFYFEQDNYAIKTGEAPEVRLAHLNKAGNIIHKNDNPLSRKVNLELLQGSTEEALKILQNHHFRKVEGVGNIHNTWVDAWLIKGKKLLKSGNTAEALKCFEKTIEYPRNLDIGQNSREGQSHYFIGLALEKSGQKNKAKKHYKKSVEMDFKDNDLYYRGMAFLKLGDKKKAEEVFNGLIEKGNERIESMDENDFFSIFGNQRSDNVRLAEAYALQGLGYWGLNKKDKAEELFDKALTEDPSNFQAKTRLFN</sequence>
<dbReference type="InterPro" id="IPR033396">
    <property type="entry name" value="DUF5107"/>
</dbReference>
<dbReference type="Proteomes" id="UP001172083">
    <property type="component" value="Unassembled WGS sequence"/>
</dbReference>
<dbReference type="PANTHER" id="PTHR12558">
    <property type="entry name" value="CELL DIVISION CYCLE 16,23,27"/>
    <property type="match status" value="1"/>
</dbReference>
<protein>
    <submittedName>
        <fullName evidence="4">DUF5107 domain-containing protein</fullName>
    </submittedName>
</protein>
<reference evidence="4" key="1">
    <citation type="submission" date="2023-06" db="EMBL/GenBank/DDBJ databases">
        <title>Genomic of Agaribacillus aureum.</title>
        <authorList>
            <person name="Wang G."/>
        </authorList>
    </citation>
    <scope>NUCLEOTIDE SEQUENCE</scope>
    <source>
        <strain evidence="4">BMA12</strain>
    </source>
</reference>
<comment type="caution">
    <text evidence="4">The sequence shown here is derived from an EMBL/GenBank/DDBJ whole genome shotgun (WGS) entry which is preliminary data.</text>
</comment>
<dbReference type="SMART" id="SM00028">
    <property type="entry name" value="TPR"/>
    <property type="match status" value="6"/>
</dbReference>
<dbReference type="InterPro" id="IPR011990">
    <property type="entry name" value="TPR-like_helical_dom_sf"/>
</dbReference>
<dbReference type="InterPro" id="IPR019734">
    <property type="entry name" value="TPR_rpt"/>
</dbReference>
<dbReference type="Pfam" id="PF13181">
    <property type="entry name" value="TPR_8"/>
    <property type="match status" value="2"/>
</dbReference>
<gene>
    <name evidence="4" type="ORF">QQ020_24290</name>
</gene>
<accession>A0ABT8LE26</accession>
<evidence type="ECO:0000313" key="5">
    <source>
        <dbReference type="Proteomes" id="UP001172083"/>
    </source>
</evidence>
<evidence type="ECO:0000256" key="2">
    <source>
        <dbReference type="SAM" id="SignalP"/>
    </source>
</evidence>
<dbReference type="Pfam" id="PF17128">
    <property type="entry name" value="DUF5107"/>
    <property type="match status" value="1"/>
</dbReference>
<evidence type="ECO:0000256" key="1">
    <source>
        <dbReference type="PROSITE-ProRule" id="PRU00339"/>
    </source>
</evidence>
<evidence type="ECO:0000259" key="3">
    <source>
        <dbReference type="Pfam" id="PF17128"/>
    </source>
</evidence>
<feature type="domain" description="DUF5107" evidence="3">
    <location>
        <begin position="58"/>
        <end position="355"/>
    </location>
</feature>
<feature type="repeat" description="TPR" evidence="1">
    <location>
        <begin position="1053"/>
        <end position="1086"/>
    </location>
</feature>
<dbReference type="EMBL" id="JAUJEB010000006">
    <property type="protein sequence ID" value="MDN5215222.1"/>
    <property type="molecule type" value="Genomic_DNA"/>
</dbReference>
<keyword evidence="1" id="KW-0802">TPR repeat</keyword>
<dbReference type="RefSeq" id="WP_346760560.1">
    <property type="nucleotide sequence ID" value="NZ_JAUJEB010000006.1"/>
</dbReference>
<name>A0ABT8LE26_9BACT</name>
<organism evidence="4 5">
    <name type="scientific">Agaribacillus aureus</name>
    <dbReference type="NCBI Taxonomy" id="3051825"/>
    <lineage>
        <taxon>Bacteria</taxon>
        <taxon>Pseudomonadati</taxon>
        <taxon>Bacteroidota</taxon>
        <taxon>Cytophagia</taxon>
        <taxon>Cytophagales</taxon>
        <taxon>Splendidivirgaceae</taxon>
        <taxon>Agaribacillus</taxon>
    </lineage>
</organism>
<dbReference type="PANTHER" id="PTHR12558:SF13">
    <property type="entry name" value="CELL DIVISION CYCLE PROTEIN 27 HOMOLOG"/>
    <property type="match status" value="1"/>
</dbReference>